<feature type="transmembrane region" description="Helical" evidence="5">
    <location>
        <begin position="20"/>
        <end position="41"/>
    </location>
</feature>
<comment type="similarity">
    <text evidence="1 4">Belongs to the short-chain dehydrogenases/reductases (SDR) family.</text>
</comment>
<dbReference type="PANTHER" id="PTHR24322">
    <property type="entry name" value="PKSB"/>
    <property type="match status" value="1"/>
</dbReference>
<dbReference type="InterPro" id="IPR020904">
    <property type="entry name" value="Sc_DH/Rdtase_CS"/>
</dbReference>
<dbReference type="PANTHER" id="PTHR24322:SF736">
    <property type="entry name" value="RETINOL DEHYDROGENASE 10"/>
    <property type="match status" value="1"/>
</dbReference>
<reference evidence="6 7" key="1">
    <citation type="submission" date="2019-06" db="EMBL/GenBank/DDBJ databases">
        <authorList>
            <person name="Broberg M."/>
        </authorList>
    </citation>
    <scope>NUCLEOTIDE SEQUENCE [LARGE SCALE GENOMIC DNA]</scope>
</reference>
<proteinExistence type="inferred from homology"/>
<keyword evidence="5" id="KW-0812">Transmembrane</keyword>
<keyword evidence="2" id="KW-0521">NADP</keyword>
<comment type="caution">
    <text evidence="6">The sequence shown here is derived from an EMBL/GenBank/DDBJ whole genome shotgun (WGS) entry which is preliminary data.</text>
</comment>
<evidence type="ECO:0000256" key="2">
    <source>
        <dbReference type="ARBA" id="ARBA00022857"/>
    </source>
</evidence>
<feature type="transmembrane region" description="Helical" evidence="5">
    <location>
        <begin position="53"/>
        <end position="71"/>
    </location>
</feature>
<evidence type="ECO:0000313" key="6">
    <source>
        <dbReference type="EMBL" id="VUC20086.1"/>
    </source>
</evidence>
<keyword evidence="5" id="KW-0472">Membrane</keyword>
<keyword evidence="3" id="KW-0560">Oxidoreductase</keyword>
<dbReference type="EMBL" id="CABFNS010000064">
    <property type="protein sequence ID" value="VUC20086.1"/>
    <property type="molecule type" value="Genomic_DNA"/>
</dbReference>
<organism evidence="6 7">
    <name type="scientific">Bionectria ochroleuca</name>
    <name type="common">Gliocladium roseum</name>
    <dbReference type="NCBI Taxonomy" id="29856"/>
    <lineage>
        <taxon>Eukaryota</taxon>
        <taxon>Fungi</taxon>
        <taxon>Dikarya</taxon>
        <taxon>Ascomycota</taxon>
        <taxon>Pezizomycotina</taxon>
        <taxon>Sordariomycetes</taxon>
        <taxon>Hypocreomycetidae</taxon>
        <taxon>Hypocreales</taxon>
        <taxon>Bionectriaceae</taxon>
        <taxon>Clonostachys</taxon>
    </lineage>
</organism>
<dbReference type="PROSITE" id="PS00061">
    <property type="entry name" value="ADH_SHORT"/>
    <property type="match status" value="1"/>
</dbReference>
<keyword evidence="5" id="KW-1133">Transmembrane helix</keyword>
<dbReference type="InterPro" id="IPR002347">
    <property type="entry name" value="SDR_fam"/>
</dbReference>
<dbReference type="Pfam" id="PF00106">
    <property type="entry name" value="adh_short"/>
    <property type="match status" value="1"/>
</dbReference>
<keyword evidence="7" id="KW-1185">Reference proteome</keyword>
<dbReference type="PRINTS" id="PR00080">
    <property type="entry name" value="SDRFAMILY"/>
</dbReference>
<accession>A0ABY6TN99</accession>
<dbReference type="InterPro" id="IPR036291">
    <property type="entry name" value="NAD(P)-bd_dom_sf"/>
</dbReference>
<dbReference type="SUPFAM" id="SSF51735">
    <property type="entry name" value="NAD(P)-binding Rossmann-fold domains"/>
    <property type="match status" value="1"/>
</dbReference>
<sequence>MPSNISLPREGFTIDFVGSLAWSTILNPLILIPLVTSYYMLKPGYFTESRLGGVFGVVISALTALSLYLRITNFLNDKYQNNWTSDSKWDWEKEIVVITGGSGGIGAHLAQQLQRGSNPIIVIVDYIPLTWAPLDGRRVFYYKCDLGSSSQLRDTCQRIREEVGHPTVLVNNAGISRGVTVCDGSYADVEATIRINLIAPFLLVKEFLPEMVRQNHGHIVNVSSMSAYLPPAKMADYAATKAGLKAFHEALQLELKNEYKADKVRLSLVFLSFTRTPLFKGETNQSNFWLPLLDVDSVSEEIARVLWGGYGKTIFMPGIFRFVVMMGLGPDWVWRLVREGTGRTRVDFKGRQKLDPKSGAML</sequence>
<protein>
    <submittedName>
        <fullName evidence="6">Uncharacterized protein</fullName>
    </submittedName>
</protein>
<evidence type="ECO:0000256" key="4">
    <source>
        <dbReference type="RuleBase" id="RU000363"/>
    </source>
</evidence>
<evidence type="ECO:0000256" key="1">
    <source>
        <dbReference type="ARBA" id="ARBA00006484"/>
    </source>
</evidence>
<evidence type="ECO:0000256" key="5">
    <source>
        <dbReference type="SAM" id="Phobius"/>
    </source>
</evidence>
<gene>
    <name evidence="6" type="ORF">CLO192961_LOCUS11868</name>
</gene>
<name>A0ABY6TN99_BIOOC</name>
<dbReference type="Gene3D" id="3.40.50.720">
    <property type="entry name" value="NAD(P)-binding Rossmann-like Domain"/>
    <property type="match status" value="1"/>
</dbReference>
<dbReference type="Proteomes" id="UP000766486">
    <property type="component" value="Unassembled WGS sequence"/>
</dbReference>
<dbReference type="PRINTS" id="PR00081">
    <property type="entry name" value="GDHRDH"/>
</dbReference>
<evidence type="ECO:0000256" key="3">
    <source>
        <dbReference type="ARBA" id="ARBA00023002"/>
    </source>
</evidence>
<evidence type="ECO:0000313" key="7">
    <source>
        <dbReference type="Proteomes" id="UP000766486"/>
    </source>
</evidence>